<evidence type="ECO:0000256" key="4">
    <source>
        <dbReference type="ARBA" id="ARBA00022692"/>
    </source>
</evidence>
<evidence type="ECO:0000256" key="5">
    <source>
        <dbReference type="ARBA" id="ARBA00023136"/>
    </source>
</evidence>
<dbReference type="eggNOG" id="COG1629">
    <property type="taxonomic scope" value="Bacteria"/>
</dbReference>
<name>Q026H0_SOLUE</name>
<keyword evidence="4" id="KW-0812">Transmembrane</keyword>
<dbReference type="InterPro" id="IPR036942">
    <property type="entry name" value="Beta-barrel_TonB_sf"/>
</dbReference>
<proteinExistence type="predicted"/>
<dbReference type="GO" id="GO:0044718">
    <property type="term" value="P:siderophore transmembrane transport"/>
    <property type="evidence" value="ECO:0007669"/>
    <property type="project" value="TreeGrafter"/>
</dbReference>
<evidence type="ECO:0000256" key="2">
    <source>
        <dbReference type="ARBA" id="ARBA00022448"/>
    </source>
</evidence>
<keyword evidence="5" id="KW-0472">Membrane</keyword>
<dbReference type="Gene3D" id="2.60.40.1120">
    <property type="entry name" value="Carboxypeptidase-like, regulatory domain"/>
    <property type="match status" value="1"/>
</dbReference>
<dbReference type="STRING" id="234267.Acid_2109"/>
<dbReference type="PANTHER" id="PTHR30069:SF46">
    <property type="entry name" value="OAR PROTEIN"/>
    <property type="match status" value="1"/>
</dbReference>
<dbReference type="EMBL" id="CP000473">
    <property type="protein sequence ID" value="ABJ83099.1"/>
    <property type="molecule type" value="Genomic_DNA"/>
</dbReference>
<sequence precursor="true">MHKVFFAISRYSKGRIPFLLMIGLVLMGTLAYGQGTASIVGTVTDPSGAAVPNAKILITNTETGLVRSTTTNSTGSFAARELAIGQYNVRVEAAGFKASERTGITLNVNDTVRADAGLQVGESRESVTIEANAVQVQADTNEVSQTITAAQVSDLATNGRNVIQLAALVPGAASNIPDFDTPMAQTQNRAIQFNGQRSDHNNWLINGGEAYDRGGGGILIVSPSQDSLQEFKVMTSNYAADLGQSSGGMISMATKSGTKKFHGGLWEYVRNDAFDANTFFANLNGQHKPELRYNTFGGNIGGPIPKIGHEKKTFFFYNQEWRREVNGNQINASSVPVAARGGDFSYLLPANGCTGGSCVQLKVPQTTDPAETAKLAQYGLTPGGIIPNNVIPSGLINSNANALLKAGLFPAANAANNLYYAVANQLTFYREETFRVDHQIGSKMNLMGSLLYDNGSQTQSPPLWAGGTYATAGSIMAVPSWAGVVHATYTISPTLLNEAAFNYNGNDLNITDFGLYQKPSGYTVPNFFTANKDNKLPGISIGSPYNVSYTPGWWPWNNTWRSWQGKDDFSWTHGKHNLKFGASWMHTHKWQQFQLNAGGQFNFNSAATGNGFADFLMGFASSYSEPASVDYVHISTNNYNLYAMDDWRVSNRLTLNLGIRWEGIPHAYDSDKTASNFYPNLYNPAQAATFLPSGALDTNGPGFATVSGIALSSVKFYLNGIGIAGRNGIPNGLVNNHWNTFAPRIGFAYDLTGRQKTVLRAGAGMFYERIGGNEEYNMGQNNVPFAYQPAPTNVYFDNPSTSYTSGQTAATPYFPANVTTVDAAYKIPTAIQWSLGIQHQLRDNAVLSVAYVGNSNYHQSEGININTLAQNDPNRLGVCGGTCGYTGAALNANLYRPYQGWGNIAPMVLGANSNYNSLQVSFRATAWKNLTLNSTYTWSHAFDIIDGEIFSNVSNPFNARWDYGPAGFDRRQISVTSFIYRIPLFQTSGSQALKTALGGWELSGIALFESGTPVSVSGGPDNLGYGGGTSNRADVVAPVTYPGTRFQWFSTSSFAKPGPLQWGTAARNDVVTPGRNNWNVALFKAFQVKENARFEFRAETFNTFNHTQFGSPSTSVTAANFGQITSTFNPRTLQLGAKFLF</sequence>
<keyword evidence="6" id="KW-0998">Cell outer membrane</keyword>
<keyword evidence="2" id="KW-0813">Transport</keyword>
<evidence type="ECO:0000313" key="8">
    <source>
        <dbReference type="EMBL" id="ABJ83099.1"/>
    </source>
</evidence>
<dbReference type="InterPro" id="IPR008969">
    <property type="entry name" value="CarboxyPept-like_regulatory"/>
</dbReference>
<evidence type="ECO:0000256" key="3">
    <source>
        <dbReference type="ARBA" id="ARBA00022452"/>
    </source>
</evidence>
<dbReference type="HOGENOM" id="CLU_006298_0_0_0"/>
<feature type="domain" description="TonB-dependent transporter Oar-like beta-barrel" evidence="7">
    <location>
        <begin position="253"/>
        <end position="1134"/>
    </location>
</feature>
<dbReference type="InParanoid" id="Q026H0"/>
<dbReference type="PANTHER" id="PTHR30069">
    <property type="entry name" value="TONB-DEPENDENT OUTER MEMBRANE RECEPTOR"/>
    <property type="match status" value="1"/>
</dbReference>
<keyword evidence="3" id="KW-1134">Transmembrane beta strand</keyword>
<organism evidence="8">
    <name type="scientific">Solibacter usitatus (strain Ellin6076)</name>
    <dbReference type="NCBI Taxonomy" id="234267"/>
    <lineage>
        <taxon>Bacteria</taxon>
        <taxon>Pseudomonadati</taxon>
        <taxon>Acidobacteriota</taxon>
        <taxon>Terriglobia</taxon>
        <taxon>Bryobacterales</taxon>
        <taxon>Solibacteraceae</taxon>
        <taxon>Candidatus Solibacter</taxon>
    </lineage>
</organism>
<protein>
    <recommendedName>
        <fullName evidence="7">TonB-dependent transporter Oar-like beta-barrel domain-containing protein</fullName>
    </recommendedName>
</protein>
<dbReference type="Pfam" id="PF13620">
    <property type="entry name" value="CarboxypepD_reg"/>
    <property type="match status" value="1"/>
</dbReference>
<dbReference type="GO" id="GO:0009279">
    <property type="term" value="C:cell outer membrane"/>
    <property type="evidence" value="ECO:0007669"/>
    <property type="project" value="UniProtKB-SubCell"/>
</dbReference>
<gene>
    <name evidence="8" type="ordered locus">Acid_2109</name>
</gene>
<dbReference type="AlphaFoldDB" id="Q026H0"/>
<dbReference type="GO" id="GO:0015344">
    <property type="term" value="F:siderophore uptake transmembrane transporter activity"/>
    <property type="evidence" value="ECO:0007669"/>
    <property type="project" value="TreeGrafter"/>
</dbReference>
<dbReference type="Pfam" id="PF25183">
    <property type="entry name" value="OMP_b-brl_4"/>
    <property type="match status" value="1"/>
</dbReference>
<dbReference type="SUPFAM" id="SSF49464">
    <property type="entry name" value="Carboxypeptidase regulatory domain-like"/>
    <property type="match status" value="1"/>
</dbReference>
<dbReference type="InterPro" id="IPR039426">
    <property type="entry name" value="TonB-dep_rcpt-like"/>
</dbReference>
<accession>Q026H0</accession>
<dbReference type="SUPFAM" id="SSF56935">
    <property type="entry name" value="Porins"/>
    <property type="match status" value="1"/>
</dbReference>
<evidence type="ECO:0000259" key="7">
    <source>
        <dbReference type="Pfam" id="PF25183"/>
    </source>
</evidence>
<reference evidence="8" key="1">
    <citation type="submission" date="2006-10" db="EMBL/GenBank/DDBJ databases">
        <title>Complete sequence of Solibacter usitatus Ellin6076.</title>
        <authorList>
            <consortium name="US DOE Joint Genome Institute"/>
            <person name="Copeland A."/>
            <person name="Lucas S."/>
            <person name="Lapidus A."/>
            <person name="Barry K."/>
            <person name="Detter J.C."/>
            <person name="Glavina del Rio T."/>
            <person name="Hammon N."/>
            <person name="Israni S."/>
            <person name="Dalin E."/>
            <person name="Tice H."/>
            <person name="Pitluck S."/>
            <person name="Thompson L.S."/>
            <person name="Brettin T."/>
            <person name="Bruce D."/>
            <person name="Han C."/>
            <person name="Tapia R."/>
            <person name="Gilna P."/>
            <person name="Schmutz J."/>
            <person name="Larimer F."/>
            <person name="Land M."/>
            <person name="Hauser L."/>
            <person name="Kyrpides N."/>
            <person name="Mikhailova N."/>
            <person name="Janssen P.H."/>
            <person name="Kuske C.R."/>
            <person name="Richardson P."/>
        </authorList>
    </citation>
    <scope>NUCLEOTIDE SEQUENCE</scope>
    <source>
        <strain evidence="8">Ellin6076</strain>
    </source>
</reference>
<dbReference type="KEGG" id="sus:Acid_2109"/>
<comment type="subcellular location">
    <subcellularLocation>
        <location evidence="1">Cell outer membrane</location>
        <topology evidence="1">Multi-pass membrane protein</topology>
    </subcellularLocation>
</comment>
<dbReference type="Gene3D" id="2.40.170.20">
    <property type="entry name" value="TonB-dependent receptor, beta-barrel domain"/>
    <property type="match status" value="1"/>
</dbReference>
<evidence type="ECO:0000256" key="6">
    <source>
        <dbReference type="ARBA" id="ARBA00023237"/>
    </source>
</evidence>
<dbReference type="InterPro" id="IPR057601">
    <property type="entry name" value="Oar-like_b-barrel"/>
</dbReference>
<evidence type="ECO:0000256" key="1">
    <source>
        <dbReference type="ARBA" id="ARBA00004571"/>
    </source>
</evidence>